<protein>
    <submittedName>
        <fullName evidence="1">Uncharacterized protein</fullName>
    </submittedName>
</protein>
<evidence type="ECO:0000313" key="1">
    <source>
        <dbReference type="EMBL" id="GJT64751.1"/>
    </source>
</evidence>
<keyword evidence="2" id="KW-1185">Reference proteome</keyword>
<proteinExistence type="predicted"/>
<evidence type="ECO:0000313" key="2">
    <source>
        <dbReference type="Proteomes" id="UP001151760"/>
    </source>
</evidence>
<dbReference type="EMBL" id="BQNB010017573">
    <property type="protein sequence ID" value="GJT64751.1"/>
    <property type="molecule type" value="Genomic_DNA"/>
</dbReference>
<comment type="caution">
    <text evidence="1">The sequence shown here is derived from an EMBL/GenBank/DDBJ whole genome shotgun (WGS) entry which is preliminary data.</text>
</comment>
<reference evidence="1" key="2">
    <citation type="submission" date="2022-01" db="EMBL/GenBank/DDBJ databases">
        <authorList>
            <person name="Yamashiro T."/>
            <person name="Shiraishi A."/>
            <person name="Satake H."/>
            <person name="Nakayama K."/>
        </authorList>
    </citation>
    <scope>NUCLEOTIDE SEQUENCE</scope>
</reference>
<accession>A0ABQ5FN06</accession>
<gene>
    <name evidence="1" type="ORF">Tco_1016231</name>
</gene>
<name>A0ABQ5FN06_9ASTR</name>
<sequence>MSFSGIVIYGYRYTLTLRNTSSRSSQRKFYTVAGMELNDLRCGLNLSSSSLIMEYLVNISKRRAFWSLNEDILKINDSNNQYAVSIKEDRAYPCLHSPKTTKERSSIRRI</sequence>
<reference evidence="1" key="1">
    <citation type="journal article" date="2022" name="Int. J. Mol. Sci.">
        <title>Draft Genome of Tanacetum Coccineum: Genomic Comparison of Closely Related Tanacetum-Family Plants.</title>
        <authorList>
            <person name="Yamashiro T."/>
            <person name="Shiraishi A."/>
            <person name="Nakayama K."/>
            <person name="Satake H."/>
        </authorList>
    </citation>
    <scope>NUCLEOTIDE SEQUENCE</scope>
</reference>
<organism evidence="1 2">
    <name type="scientific">Tanacetum coccineum</name>
    <dbReference type="NCBI Taxonomy" id="301880"/>
    <lineage>
        <taxon>Eukaryota</taxon>
        <taxon>Viridiplantae</taxon>
        <taxon>Streptophyta</taxon>
        <taxon>Embryophyta</taxon>
        <taxon>Tracheophyta</taxon>
        <taxon>Spermatophyta</taxon>
        <taxon>Magnoliopsida</taxon>
        <taxon>eudicotyledons</taxon>
        <taxon>Gunneridae</taxon>
        <taxon>Pentapetalae</taxon>
        <taxon>asterids</taxon>
        <taxon>campanulids</taxon>
        <taxon>Asterales</taxon>
        <taxon>Asteraceae</taxon>
        <taxon>Asteroideae</taxon>
        <taxon>Anthemideae</taxon>
        <taxon>Anthemidinae</taxon>
        <taxon>Tanacetum</taxon>
    </lineage>
</organism>
<dbReference type="Proteomes" id="UP001151760">
    <property type="component" value="Unassembled WGS sequence"/>
</dbReference>